<dbReference type="InterPro" id="IPR041118">
    <property type="entry name" value="Rx_N"/>
</dbReference>
<dbReference type="Pfam" id="PF18052">
    <property type="entry name" value="Rx_N"/>
    <property type="match status" value="1"/>
</dbReference>
<evidence type="ECO:0000256" key="4">
    <source>
        <dbReference type="ARBA" id="ARBA00022741"/>
    </source>
</evidence>
<evidence type="ECO:0000256" key="1">
    <source>
        <dbReference type="ARBA" id="ARBA00008894"/>
    </source>
</evidence>
<dbReference type="CDD" id="cd14798">
    <property type="entry name" value="RX-CC_like"/>
    <property type="match status" value="1"/>
</dbReference>
<dbReference type="PANTHER" id="PTHR19338:SF62">
    <property type="entry name" value="DISEASE RESISTANCE PROTEIN RGA2-LIKE"/>
    <property type="match status" value="1"/>
</dbReference>
<feature type="domain" description="NB-ARC" evidence="7">
    <location>
        <begin position="161"/>
        <end position="204"/>
    </location>
</feature>
<name>A0A1S4BDW0_TOBAC</name>
<feature type="domain" description="Disease resistance N-terminal" evidence="8">
    <location>
        <begin position="5"/>
        <end position="91"/>
    </location>
</feature>
<dbReference type="AlphaFoldDB" id="A0A1S4BDW0"/>
<proteinExistence type="inferred from homology"/>
<dbReference type="SUPFAM" id="SSF52540">
    <property type="entry name" value="P-loop containing nucleoside triphosphate hydrolases"/>
    <property type="match status" value="1"/>
</dbReference>
<dbReference type="GO" id="GO:0005524">
    <property type="term" value="F:ATP binding"/>
    <property type="evidence" value="ECO:0007669"/>
    <property type="project" value="UniProtKB-KW"/>
</dbReference>
<evidence type="ECO:0000256" key="5">
    <source>
        <dbReference type="ARBA" id="ARBA00022821"/>
    </source>
</evidence>
<keyword evidence="5" id="KW-0611">Plant defense</keyword>
<sequence>MADAVVDFLVENLLQLLSENVELIAGVEGDFKNLLEEVQRLKAFLDDAAKYHSDGTQWKLLGEEIQKTVHRAENAIDKFLVQAKLHQEKSKMGRLLDVAHLATVRNLAAEIKGIHEQVKELRENNQQAFQPKAFNELPKIGASEATPGPLWEDDGVVGFDEEANKLIKRLVKESKDLDIIPVVGMPGLGKTTLARKIYNDYQLSYEFFSIL</sequence>
<dbReference type="RefSeq" id="XP_016487115.1">
    <property type="nucleotide sequence ID" value="XM_016631629.1"/>
</dbReference>
<protein>
    <submittedName>
        <fullName evidence="9">Probable disease resistance protein At1g59620 isoform X2</fullName>
    </submittedName>
</protein>
<dbReference type="InterPro" id="IPR027417">
    <property type="entry name" value="P-loop_NTPase"/>
</dbReference>
<comment type="similarity">
    <text evidence="1">Belongs to the disease resistance NB-LRR family.</text>
</comment>
<accession>A0A1S4BDW0</accession>
<keyword evidence="2" id="KW-0433">Leucine-rich repeat</keyword>
<dbReference type="GO" id="GO:0043531">
    <property type="term" value="F:ADP binding"/>
    <property type="evidence" value="ECO:0007669"/>
    <property type="project" value="InterPro"/>
</dbReference>
<dbReference type="Gene3D" id="1.20.5.4130">
    <property type="match status" value="1"/>
</dbReference>
<evidence type="ECO:0000259" key="7">
    <source>
        <dbReference type="Pfam" id="PF00931"/>
    </source>
</evidence>
<evidence type="ECO:0000256" key="3">
    <source>
        <dbReference type="ARBA" id="ARBA00022737"/>
    </source>
</evidence>
<gene>
    <name evidence="9" type="primary">LOC107807274</name>
</gene>
<evidence type="ECO:0000256" key="2">
    <source>
        <dbReference type="ARBA" id="ARBA00022614"/>
    </source>
</evidence>
<keyword evidence="3" id="KW-0677">Repeat</keyword>
<dbReference type="InterPro" id="IPR038005">
    <property type="entry name" value="RX-like_CC"/>
</dbReference>
<keyword evidence="6" id="KW-0067">ATP-binding</keyword>
<dbReference type="InterPro" id="IPR002182">
    <property type="entry name" value="NB-ARC"/>
</dbReference>
<dbReference type="OrthoDB" id="646178at2759"/>
<organism evidence="9">
    <name type="scientific">Nicotiana tabacum</name>
    <name type="common">Common tobacco</name>
    <dbReference type="NCBI Taxonomy" id="4097"/>
    <lineage>
        <taxon>Eukaryota</taxon>
        <taxon>Viridiplantae</taxon>
        <taxon>Streptophyta</taxon>
        <taxon>Embryophyta</taxon>
        <taxon>Tracheophyta</taxon>
        <taxon>Spermatophyta</taxon>
        <taxon>Magnoliopsida</taxon>
        <taxon>eudicotyledons</taxon>
        <taxon>Gunneridae</taxon>
        <taxon>Pentapetalae</taxon>
        <taxon>asterids</taxon>
        <taxon>lamiids</taxon>
        <taxon>Solanales</taxon>
        <taxon>Solanaceae</taxon>
        <taxon>Nicotianoideae</taxon>
        <taxon>Nicotianeae</taxon>
        <taxon>Nicotiana</taxon>
    </lineage>
</organism>
<evidence type="ECO:0000256" key="6">
    <source>
        <dbReference type="ARBA" id="ARBA00022840"/>
    </source>
</evidence>
<dbReference type="Pfam" id="PF00931">
    <property type="entry name" value="NB-ARC"/>
    <property type="match status" value="1"/>
</dbReference>
<reference evidence="9" key="1">
    <citation type="submission" date="2025-08" db="UniProtKB">
        <authorList>
            <consortium name="RefSeq"/>
        </authorList>
    </citation>
    <scope>IDENTIFICATION</scope>
</reference>
<dbReference type="PANTHER" id="PTHR19338">
    <property type="entry name" value="TRANSLOCASE OF INNER MITOCHONDRIAL MEMBRANE 13 HOMOLOG"/>
    <property type="match status" value="1"/>
</dbReference>
<evidence type="ECO:0000259" key="8">
    <source>
        <dbReference type="Pfam" id="PF18052"/>
    </source>
</evidence>
<dbReference type="GO" id="GO:0006952">
    <property type="term" value="P:defense response"/>
    <property type="evidence" value="ECO:0007669"/>
    <property type="project" value="UniProtKB-KW"/>
</dbReference>
<dbReference type="Gene3D" id="3.40.50.300">
    <property type="entry name" value="P-loop containing nucleotide triphosphate hydrolases"/>
    <property type="match status" value="1"/>
</dbReference>
<keyword evidence="4" id="KW-0547">Nucleotide-binding</keyword>
<evidence type="ECO:0000313" key="9">
    <source>
        <dbReference type="RefSeq" id="XP_016487115.1"/>
    </source>
</evidence>